<name>A0AB34L4S7_9PEZI</name>
<feature type="compositionally biased region" description="Basic and acidic residues" evidence="2">
    <location>
        <begin position="188"/>
        <end position="200"/>
    </location>
</feature>
<accession>A0AB34L4S7</accession>
<dbReference type="GeneID" id="96001793"/>
<dbReference type="Proteomes" id="UP000803884">
    <property type="component" value="Unassembled WGS sequence"/>
</dbReference>
<sequence>MPRDMSWLSPKRRRTTTAVPTVQNARKTAGEDDEPLSPTPRYASPKPVLPPSSPSQRPSRTFSPASSTSAAHAPSGEGNLFYAYARRADELHSRYLLTFASASVANEWWSLVQTHFPDSTRPGPQLFSFKADDLLSKAWKHAALEHLRPKWMYTSFDDSAGGAIQGIIPVQDARGSILGGAGSSSENQSKREAKKQVKEGSMLEERFEKMMEAVEKNTEQIAALTESRQNGGYIITPGKPERASEHEDQFSTSELTSHLGRISQLLEQNSAHVAKLAERQVENEEKMRTMLESQQAQKETEQPSMAQLTSHLDRIQRLMERNTHGRKDSARDIRTSPQRIDLTPLTFWLEKVLGAVEQNSDLVRELLEARNDSTQALPAQQVELDLSPLSQRLDDLLDAQEAKAARDQEANVQMAQRLDKIADTHNKAVERGPFDVSLLSQRLDEILSVHRDAATTPLVAKLDEVAEAHKEAMDFSPITDQLEELGTEVAVLREALDFSTLVDPLEAIRNSNEQNSEHLVNFVEAHYAPSHEAHSQHFETVIEQLEALRTTTEHNSGIMTDLLESIATTRPASSEESTSALTPFDDRSNGTSEQQSDGPGFGNTKFIISALTSHLSKIQAVAESNANAVRSTRESSQAFQRSMSGAISDTSQSIRTLAAKHKDLSSQVAVREGLVREVVRSQAEMVECVRELAQTIKGQERNTCNHVVVPPPRKTNRKVVGFVYDVKEGKA</sequence>
<keyword evidence="1" id="KW-0175">Coiled coil</keyword>
<feature type="region of interest" description="Disordered" evidence="2">
    <location>
        <begin position="1"/>
        <end position="73"/>
    </location>
</feature>
<feature type="compositionally biased region" description="Low complexity" evidence="2">
    <location>
        <begin position="54"/>
        <end position="73"/>
    </location>
</feature>
<organism evidence="3 4">
    <name type="scientific">Cladosporium halotolerans</name>
    <dbReference type="NCBI Taxonomy" id="1052096"/>
    <lineage>
        <taxon>Eukaryota</taxon>
        <taxon>Fungi</taxon>
        <taxon>Dikarya</taxon>
        <taxon>Ascomycota</taxon>
        <taxon>Pezizomycotina</taxon>
        <taxon>Dothideomycetes</taxon>
        <taxon>Dothideomycetidae</taxon>
        <taxon>Cladosporiales</taxon>
        <taxon>Cladosporiaceae</taxon>
        <taxon>Cladosporium</taxon>
    </lineage>
</organism>
<gene>
    <name evidence="3" type="ORF">WHR41_00349</name>
</gene>
<dbReference type="EMBL" id="JAAQHG020000001">
    <property type="protein sequence ID" value="KAL1591167.1"/>
    <property type="molecule type" value="Genomic_DNA"/>
</dbReference>
<feature type="coiled-coil region" evidence="1">
    <location>
        <begin position="274"/>
        <end position="301"/>
    </location>
</feature>
<feature type="compositionally biased region" description="Polar residues" evidence="2">
    <location>
        <begin position="567"/>
        <end position="581"/>
    </location>
</feature>
<feature type="region of interest" description="Disordered" evidence="2">
    <location>
        <begin position="178"/>
        <end position="200"/>
    </location>
</feature>
<keyword evidence="4" id="KW-1185">Reference proteome</keyword>
<evidence type="ECO:0000313" key="4">
    <source>
        <dbReference type="Proteomes" id="UP000803884"/>
    </source>
</evidence>
<dbReference type="RefSeq" id="XP_069234272.1">
    <property type="nucleotide sequence ID" value="XM_069368955.1"/>
</dbReference>
<evidence type="ECO:0000256" key="2">
    <source>
        <dbReference type="SAM" id="MobiDB-lite"/>
    </source>
</evidence>
<protein>
    <submittedName>
        <fullName evidence="3">Uncharacterized protein</fullName>
    </submittedName>
</protein>
<proteinExistence type="predicted"/>
<feature type="region of interest" description="Disordered" evidence="2">
    <location>
        <begin position="567"/>
        <end position="603"/>
    </location>
</feature>
<reference evidence="3 4" key="1">
    <citation type="journal article" date="2020" name="Microbiol. Resour. Announc.">
        <title>Draft Genome Sequence of a Cladosporium Species Isolated from the Mesophotic Ascidian Didemnum maculosum.</title>
        <authorList>
            <person name="Gioti A."/>
            <person name="Siaperas R."/>
            <person name="Nikolaivits E."/>
            <person name="Le Goff G."/>
            <person name="Ouazzani J."/>
            <person name="Kotoulas G."/>
            <person name="Topakas E."/>
        </authorList>
    </citation>
    <scope>NUCLEOTIDE SEQUENCE [LARGE SCALE GENOMIC DNA]</scope>
    <source>
        <strain evidence="3 4">TM138-S3</strain>
    </source>
</reference>
<evidence type="ECO:0000256" key="1">
    <source>
        <dbReference type="SAM" id="Coils"/>
    </source>
</evidence>
<comment type="caution">
    <text evidence="3">The sequence shown here is derived from an EMBL/GenBank/DDBJ whole genome shotgun (WGS) entry which is preliminary data.</text>
</comment>
<dbReference type="AlphaFoldDB" id="A0AB34L4S7"/>
<feature type="compositionally biased region" description="Polar residues" evidence="2">
    <location>
        <begin position="16"/>
        <end position="26"/>
    </location>
</feature>
<evidence type="ECO:0000313" key="3">
    <source>
        <dbReference type="EMBL" id="KAL1591167.1"/>
    </source>
</evidence>